<dbReference type="InterPro" id="IPR029062">
    <property type="entry name" value="Class_I_gatase-like"/>
</dbReference>
<dbReference type="PROSITE" id="PS51273">
    <property type="entry name" value="GATASE_TYPE_1"/>
    <property type="match status" value="1"/>
</dbReference>
<dbReference type="OrthoDB" id="9813383at2"/>
<dbReference type="RefSeq" id="WP_136642673.1">
    <property type="nucleotide sequence ID" value="NZ_QYRT01000025.1"/>
</dbReference>
<dbReference type="Proteomes" id="UP000306192">
    <property type="component" value="Unassembled WGS sequence"/>
</dbReference>
<organism evidence="1 2">
    <name type="scientific">Subtercola vilae</name>
    <dbReference type="NCBI Taxonomy" id="2056433"/>
    <lineage>
        <taxon>Bacteria</taxon>
        <taxon>Bacillati</taxon>
        <taxon>Actinomycetota</taxon>
        <taxon>Actinomycetes</taxon>
        <taxon>Micrococcales</taxon>
        <taxon>Microbacteriaceae</taxon>
        <taxon>Subtercola</taxon>
    </lineage>
</organism>
<dbReference type="Gene3D" id="3.40.50.880">
    <property type="match status" value="1"/>
</dbReference>
<dbReference type="EMBL" id="QYRT01000025">
    <property type="protein sequence ID" value="TIH34550.1"/>
    <property type="molecule type" value="Genomic_DNA"/>
</dbReference>
<dbReference type="PRINTS" id="PR00096">
    <property type="entry name" value="GATASE"/>
</dbReference>
<keyword evidence="1" id="KW-0378">Hydrolase</keyword>
<sequence>MTLTSAAPGAVFGSITRTPEARAEHLERRRLVVVEVSAHRPTRPEYHSYVDVLNSRVVREATELGFEVTRLAAADLGPRALLALTDDADAVVIMGGEDVDPRFYGGASGYPAEGAHSTEADLGQIALVRRAVERKTPLLGICRGHQIINVALGGTLTQHLDETGLHRRTGVAVSATMSSHAVELDAASTLAARFGSTGIRVQSAHHQAVSTLGEGLMVAAVAPDGTAEALEHITAPVLGVQWHPEDPGAPAGQLRVLLTALVAARV</sequence>
<keyword evidence="2" id="KW-1185">Reference proteome</keyword>
<dbReference type="PANTHER" id="PTHR43235:SF1">
    <property type="entry name" value="GLUTAMINE AMIDOTRANSFERASE PB2B2.05-RELATED"/>
    <property type="match status" value="1"/>
</dbReference>
<dbReference type="GO" id="GO:0033969">
    <property type="term" value="F:gamma-glutamyl-gamma-aminobutyrate hydrolase activity"/>
    <property type="evidence" value="ECO:0007669"/>
    <property type="project" value="TreeGrafter"/>
</dbReference>
<dbReference type="InterPro" id="IPR011697">
    <property type="entry name" value="Peptidase_C26"/>
</dbReference>
<dbReference type="GO" id="GO:0006598">
    <property type="term" value="P:polyamine catabolic process"/>
    <property type="evidence" value="ECO:0007669"/>
    <property type="project" value="TreeGrafter"/>
</dbReference>
<name>A0A4T2BTB6_9MICO</name>
<proteinExistence type="predicted"/>
<accession>A0A4T2BTB6</accession>
<dbReference type="GO" id="GO:0005829">
    <property type="term" value="C:cytosol"/>
    <property type="evidence" value="ECO:0007669"/>
    <property type="project" value="TreeGrafter"/>
</dbReference>
<protein>
    <submittedName>
        <fullName evidence="1">Gamma-glutamyl-gamma-aminobutyrate hydrolase family protein</fullName>
    </submittedName>
</protein>
<dbReference type="PANTHER" id="PTHR43235">
    <property type="entry name" value="GLUTAMINE AMIDOTRANSFERASE PB2B2.05-RELATED"/>
    <property type="match status" value="1"/>
</dbReference>
<dbReference type="AlphaFoldDB" id="A0A4T2BTB6"/>
<reference evidence="1 2" key="1">
    <citation type="journal article" date="2019" name="Microorganisms">
        <title>Systematic Affiliation and Genome Analysis of Subtercola vilae DB165(T) with Particular Emphasis on Cold Adaptation of an Isolate from a High-Altitude Cold Volcano Lake.</title>
        <authorList>
            <person name="Villalobos A.S."/>
            <person name="Wiese J."/>
            <person name="Imhoff J.F."/>
            <person name="Dorador C."/>
            <person name="Keller A."/>
            <person name="Hentschel U."/>
        </authorList>
    </citation>
    <scope>NUCLEOTIDE SEQUENCE [LARGE SCALE GENOMIC DNA]</scope>
    <source>
        <strain evidence="1 2">DB165</strain>
    </source>
</reference>
<evidence type="ECO:0000313" key="1">
    <source>
        <dbReference type="EMBL" id="TIH34550.1"/>
    </source>
</evidence>
<dbReference type="InterPro" id="IPR044668">
    <property type="entry name" value="PuuD-like"/>
</dbReference>
<gene>
    <name evidence="1" type="ORF">D4765_12720</name>
</gene>
<dbReference type="Pfam" id="PF07722">
    <property type="entry name" value="Peptidase_C26"/>
    <property type="match status" value="1"/>
</dbReference>
<evidence type="ECO:0000313" key="2">
    <source>
        <dbReference type="Proteomes" id="UP000306192"/>
    </source>
</evidence>
<comment type="caution">
    <text evidence="1">The sequence shown here is derived from an EMBL/GenBank/DDBJ whole genome shotgun (WGS) entry which is preliminary data.</text>
</comment>
<dbReference type="SUPFAM" id="SSF52317">
    <property type="entry name" value="Class I glutamine amidotransferase-like"/>
    <property type="match status" value="1"/>
</dbReference>